<proteinExistence type="predicted"/>
<protein>
    <recommendedName>
        <fullName evidence="4">VCBS repeat-containing protein</fullName>
    </recommendedName>
</protein>
<dbReference type="RefSeq" id="WP_146785148.1">
    <property type="nucleotide sequence ID" value="NZ_BAABIO010000001.1"/>
</dbReference>
<sequence>MKKNLLPAALIFLSTFCFAQNGEDCYDKFFAKGTRVKNTNAITVVANKKEQTLSRFIKANYIAMEEKMALIDVDKDGSKELVLHNFSGGAHCCDELYFFKNIGPNKYELTAKLFAGNTCVSDSLFVFDVHEGFGYFYTCFACGLEKEDKKGQPTGLEYVTSVDLRYRNGRIEVVQGNEALKQKINKNLQYVKKLGWDGGVKEGDFDDGRRKEVALNLAVYYFSFGQNLAATKQLFTTYYPWKDAGKIWKDFVVLLANEKKNMSL</sequence>
<dbReference type="KEGG" id="fgg:FSB75_07755"/>
<feature type="chain" id="PRO_5023091381" description="VCBS repeat-containing protein" evidence="1">
    <location>
        <begin position="20"/>
        <end position="264"/>
    </location>
</feature>
<feature type="signal peptide" evidence="1">
    <location>
        <begin position="1"/>
        <end position="19"/>
    </location>
</feature>
<dbReference type="OrthoDB" id="1522627at2"/>
<evidence type="ECO:0000313" key="3">
    <source>
        <dbReference type="Proteomes" id="UP000321204"/>
    </source>
</evidence>
<organism evidence="2 3">
    <name type="scientific">Flavisolibacter ginsenosidimutans</name>
    <dbReference type="NCBI Taxonomy" id="661481"/>
    <lineage>
        <taxon>Bacteria</taxon>
        <taxon>Pseudomonadati</taxon>
        <taxon>Bacteroidota</taxon>
        <taxon>Chitinophagia</taxon>
        <taxon>Chitinophagales</taxon>
        <taxon>Chitinophagaceae</taxon>
        <taxon>Flavisolibacter</taxon>
    </lineage>
</organism>
<name>A0A5B8UI66_9BACT</name>
<keyword evidence="1" id="KW-0732">Signal</keyword>
<reference evidence="2 3" key="1">
    <citation type="journal article" date="2015" name="Int. J. Syst. Evol. Microbiol.">
        <title>Flavisolibacter ginsenosidimutans sp. nov., with ginsenoside-converting activity isolated from soil used for cultivating ginseng.</title>
        <authorList>
            <person name="Zhao Y."/>
            <person name="Liu Q."/>
            <person name="Kang M.S."/>
            <person name="Jin F."/>
            <person name="Yu H."/>
            <person name="Im W.T."/>
        </authorList>
    </citation>
    <scope>NUCLEOTIDE SEQUENCE [LARGE SCALE GENOMIC DNA]</scope>
    <source>
        <strain evidence="2 3">Gsoil 636</strain>
    </source>
</reference>
<evidence type="ECO:0008006" key="4">
    <source>
        <dbReference type="Google" id="ProtNLM"/>
    </source>
</evidence>
<evidence type="ECO:0000313" key="2">
    <source>
        <dbReference type="EMBL" id="QEC55790.1"/>
    </source>
</evidence>
<keyword evidence="3" id="KW-1185">Reference proteome</keyword>
<evidence type="ECO:0000256" key="1">
    <source>
        <dbReference type="SAM" id="SignalP"/>
    </source>
</evidence>
<dbReference type="Proteomes" id="UP000321204">
    <property type="component" value="Chromosome"/>
</dbReference>
<accession>A0A5B8UI66</accession>
<dbReference type="EMBL" id="CP042433">
    <property type="protein sequence ID" value="QEC55790.1"/>
    <property type="molecule type" value="Genomic_DNA"/>
</dbReference>
<dbReference type="AlphaFoldDB" id="A0A5B8UI66"/>
<gene>
    <name evidence="2" type="ORF">FSB75_07755</name>
</gene>